<feature type="domain" description="Phosphatidylglycerol lysyltransferase C-terminal" evidence="6">
    <location>
        <begin position="36"/>
        <end position="325"/>
    </location>
</feature>
<dbReference type="GO" id="GO:0055091">
    <property type="term" value="P:phospholipid homeostasis"/>
    <property type="evidence" value="ECO:0007669"/>
    <property type="project" value="TreeGrafter"/>
</dbReference>
<dbReference type="Proteomes" id="UP000077134">
    <property type="component" value="Unassembled WGS sequence"/>
</dbReference>
<evidence type="ECO:0000313" key="7">
    <source>
        <dbReference type="EMBL" id="OAB77077.1"/>
    </source>
</evidence>
<keyword evidence="4" id="KW-1133">Transmembrane helix</keyword>
<protein>
    <recommendedName>
        <fullName evidence="6">Phosphatidylglycerol lysyltransferase C-terminal domain-containing protein</fullName>
    </recommendedName>
</protein>
<sequence>MVFMKNLIPYSQKRRTNRGLSENQLQVHYDELLSLFKEKGGNHVSHLIFLQDKKQFWTKDQNVLIMYKQIFDKLVVLGDPIGEESHFQLAITEFNEFCKSKKLKPIFYQVSPRYMHSYHDTGFRFIKLGEEAIIKLTHFSLEGKKGANLRNRMNKFFRNGFTFCVVDPPHTDQLLAKIKEVSDSWLGSQKEKGFSVVSFCNDYVSRFSIALIHNAEGKIIAFATLATDYKQTLIIDLMRKNEDNPHGTMDVLFLQIFEWAKYNNFQQCSLGIAPLSNVGNYKHSFISEKIIRLVYLYGNDKYNFKGLKEFKGKFATEWEPKYLAYKKSFFPIIFIQLVFLINRKQQPQQKPIIRKNRMFVKKILSKKEFFTKDW</sequence>
<comment type="subcellular location">
    <subcellularLocation>
        <location evidence="1">Cell membrane</location>
        <topology evidence="1">Multi-pass membrane protein</topology>
    </subcellularLocation>
</comment>
<keyword evidence="2" id="KW-1003">Cell membrane</keyword>
<proteinExistence type="predicted"/>
<dbReference type="RefSeq" id="WP_068656376.1">
    <property type="nucleotide sequence ID" value="NZ_CP017770.1"/>
</dbReference>
<organism evidence="7 8">
    <name type="scientific">Paenibacillus crassostreae</name>
    <dbReference type="NCBI Taxonomy" id="1763538"/>
    <lineage>
        <taxon>Bacteria</taxon>
        <taxon>Bacillati</taxon>
        <taxon>Bacillota</taxon>
        <taxon>Bacilli</taxon>
        <taxon>Bacillales</taxon>
        <taxon>Paenibacillaceae</taxon>
        <taxon>Paenibacillus</taxon>
    </lineage>
</organism>
<dbReference type="InterPro" id="IPR016181">
    <property type="entry name" value="Acyl_CoA_acyltransferase"/>
</dbReference>
<evidence type="ECO:0000313" key="8">
    <source>
        <dbReference type="Proteomes" id="UP000077134"/>
    </source>
</evidence>
<evidence type="ECO:0000256" key="3">
    <source>
        <dbReference type="ARBA" id="ARBA00022692"/>
    </source>
</evidence>
<dbReference type="STRING" id="1763538.LPB68_18010"/>
<evidence type="ECO:0000256" key="4">
    <source>
        <dbReference type="ARBA" id="ARBA00022989"/>
    </source>
</evidence>
<name>A0A167G068_9BACL</name>
<dbReference type="KEGG" id="pcx:LPB68_18010"/>
<dbReference type="InterPro" id="IPR051211">
    <property type="entry name" value="PG_lysyltransferase"/>
</dbReference>
<keyword evidence="3" id="KW-0812">Transmembrane</keyword>
<comment type="caution">
    <text evidence="7">The sequence shown here is derived from an EMBL/GenBank/DDBJ whole genome shotgun (WGS) entry which is preliminary data.</text>
</comment>
<dbReference type="GO" id="GO:0005886">
    <property type="term" value="C:plasma membrane"/>
    <property type="evidence" value="ECO:0007669"/>
    <property type="project" value="UniProtKB-SubCell"/>
</dbReference>
<dbReference type="AlphaFoldDB" id="A0A167G068"/>
<dbReference type="OrthoDB" id="145485at2"/>
<evidence type="ECO:0000256" key="2">
    <source>
        <dbReference type="ARBA" id="ARBA00022475"/>
    </source>
</evidence>
<evidence type="ECO:0000259" key="6">
    <source>
        <dbReference type="Pfam" id="PF09924"/>
    </source>
</evidence>
<dbReference type="Pfam" id="PF09924">
    <property type="entry name" value="LPG_synthase_C"/>
    <property type="match status" value="1"/>
</dbReference>
<evidence type="ECO:0000256" key="1">
    <source>
        <dbReference type="ARBA" id="ARBA00004651"/>
    </source>
</evidence>
<dbReference type="GO" id="GO:0016755">
    <property type="term" value="F:aminoacyltransferase activity"/>
    <property type="evidence" value="ECO:0007669"/>
    <property type="project" value="TreeGrafter"/>
</dbReference>
<accession>A0A167G068</accession>
<dbReference type="PANTHER" id="PTHR34697">
    <property type="entry name" value="PHOSPHATIDYLGLYCEROL LYSYLTRANSFERASE"/>
    <property type="match status" value="1"/>
</dbReference>
<dbReference type="EMBL" id="LSFN01000005">
    <property type="protein sequence ID" value="OAB77077.1"/>
    <property type="molecule type" value="Genomic_DNA"/>
</dbReference>
<dbReference type="InterPro" id="IPR024320">
    <property type="entry name" value="LPG_synthase_C"/>
</dbReference>
<keyword evidence="5" id="KW-0472">Membrane</keyword>
<reference evidence="7 8" key="1">
    <citation type="submission" date="2016-02" db="EMBL/GenBank/DDBJ databases">
        <title>Paenibacillus sp. LPB0068, isolated from Crassostrea gigas.</title>
        <authorList>
            <person name="Shin S.-K."/>
            <person name="Yi H."/>
        </authorList>
    </citation>
    <scope>NUCLEOTIDE SEQUENCE [LARGE SCALE GENOMIC DNA]</scope>
    <source>
        <strain evidence="7 8">LPB0068</strain>
    </source>
</reference>
<dbReference type="SUPFAM" id="SSF55729">
    <property type="entry name" value="Acyl-CoA N-acyltransferases (Nat)"/>
    <property type="match status" value="1"/>
</dbReference>
<evidence type="ECO:0000256" key="5">
    <source>
        <dbReference type="ARBA" id="ARBA00023136"/>
    </source>
</evidence>
<dbReference type="PANTHER" id="PTHR34697:SF2">
    <property type="entry name" value="PHOSPHATIDYLGLYCEROL LYSYLTRANSFERASE"/>
    <property type="match status" value="1"/>
</dbReference>
<gene>
    <name evidence="7" type="ORF">PNBC_06725</name>
</gene>
<keyword evidence="8" id="KW-1185">Reference proteome</keyword>